<dbReference type="OrthoDB" id="29661at2759"/>
<reference evidence="10 11" key="1">
    <citation type="submission" date="2019-09" db="EMBL/GenBank/DDBJ databases">
        <title>Draft genome of the ectomycorrhizal ascomycete Sphaerosporella brunnea.</title>
        <authorList>
            <consortium name="DOE Joint Genome Institute"/>
            <person name="Benucci G.M."/>
            <person name="Marozzi G."/>
            <person name="Antonielli L."/>
            <person name="Sanchez S."/>
            <person name="Marco P."/>
            <person name="Wang X."/>
            <person name="Falini L.B."/>
            <person name="Barry K."/>
            <person name="Haridas S."/>
            <person name="Lipzen A."/>
            <person name="Labutti K."/>
            <person name="Grigoriev I.V."/>
            <person name="Murat C."/>
            <person name="Martin F."/>
            <person name="Albertini E."/>
            <person name="Donnini D."/>
            <person name="Bonito G."/>
        </authorList>
    </citation>
    <scope>NUCLEOTIDE SEQUENCE [LARGE SCALE GENOMIC DNA]</scope>
    <source>
        <strain evidence="10 11">Sb_GMNB300</strain>
    </source>
</reference>
<keyword evidence="11" id="KW-1185">Reference proteome</keyword>
<dbReference type="Pfam" id="PF04258">
    <property type="entry name" value="Peptidase_A22B"/>
    <property type="match status" value="1"/>
</dbReference>
<dbReference type="InterPro" id="IPR006639">
    <property type="entry name" value="Preselin/SPP"/>
</dbReference>
<evidence type="ECO:0000256" key="9">
    <source>
        <dbReference type="SAM" id="Phobius"/>
    </source>
</evidence>
<dbReference type="InterPro" id="IPR007369">
    <property type="entry name" value="Peptidase_A22B_SPP"/>
</dbReference>
<dbReference type="SMART" id="SM00730">
    <property type="entry name" value="PSN"/>
    <property type="match status" value="1"/>
</dbReference>
<comment type="similarity">
    <text evidence="2">Belongs to the peptidase A22B family.</text>
</comment>
<feature type="transmembrane region" description="Helical" evidence="9">
    <location>
        <begin position="179"/>
        <end position="208"/>
    </location>
</feature>
<evidence type="ECO:0000256" key="1">
    <source>
        <dbReference type="ARBA" id="ARBA00004477"/>
    </source>
</evidence>
<comment type="subcellular location">
    <subcellularLocation>
        <location evidence="1">Endoplasmic reticulum membrane</location>
        <topology evidence="1">Multi-pass membrane protein</topology>
    </subcellularLocation>
</comment>
<dbReference type="GO" id="GO:0006465">
    <property type="term" value="P:signal peptide processing"/>
    <property type="evidence" value="ECO:0007669"/>
    <property type="project" value="TreeGrafter"/>
</dbReference>
<evidence type="ECO:0000313" key="10">
    <source>
        <dbReference type="EMBL" id="KAA8900859.1"/>
    </source>
</evidence>
<name>A0A5J5ERW9_9PEZI</name>
<evidence type="ECO:0000313" key="11">
    <source>
        <dbReference type="Proteomes" id="UP000326924"/>
    </source>
</evidence>
<dbReference type="PANTHER" id="PTHR12174">
    <property type="entry name" value="SIGNAL PEPTIDE PEPTIDASE"/>
    <property type="match status" value="1"/>
</dbReference>
<dbReference type="GO" id="GO:0042500">
    <property type="term" value="F:aspartic endopeptidase activity, intramembrane cleaving"/>
    <property type="evidence" value="ECO:0007669"/>
    <property type="project" value="InterPro"/>
</dbReference>
<feature type="compositionally biased region" description="Acidic residues" evidence="8">
    <location>
        <begin position="374"/>
        <end position="395"/>
    </location>
</feature>
<dbReference type="GO" id="GO:0098553">
    <property type="term" value="C:lumenal side of endoplasmic reticulum membrane"/>
    <property type="evidence" value="ECO:0007669"/>
    <property type="project" value="TreeGrafter"/>
</dbReference>
<dbReference type="EMBL" id="VXIS01000148">
    <property type="protein sequence ID" value="KAA8900859.1"/>
    <property type="molecule type" value="Genomic_DNA"/>
</dbReference>
<feature type="transmembrane region" description="Helical" evidence="9">
    <location>
        <begin position="30"/>
        <end position="54"/>
    </location>
</feature>
<gene>
    <name evidence="10" type="ORF">FN846DRAFT_899667</name>
</gene>
<dbReference type="PANTHER" id="PTHR12174:SF23">
    <property type="entry name" value="MINOR HISTOCOMPATIBILITY ANTIGEN H13"/>
    <property type="match status" value="1"/>
</dbReference>
<keyword evidence="4" id="KW-0378">Hydrolase</keyword>
<organism evidence="10 11">
    <name type="scientific">Sphaerosporella brunnea</name>
    <dbReference type="NCBI Taxonomy" id="1250544"/>
    <lineage>
        <taxon>Eukaryota</taxon>
        <taxon>Fungi</taxon>
        <taxon>Dikarya</taxon>
        <taxon>Ascomycota</taxon>
        <taxon>Pezizomycotina</taxon>
        <taxon>Pezizomycetes</taxon>
        <taxon>Pezizales</taxon>
        <taxon>Pyronemataceae</taxon>
        <taxon>Sphaerosporella</taxon>
    </lineage>
</organism>
<evidence type="ECO:0000256" key="8">
    <source>
        <dbReference type="SAM" id="MobiDB-lite"/>
    </source>
</evidence>
<feature type="transmembrane region" description="Helical" evidence="9">
    <location>
        <begin position="268"/>
        <end position="290"/>
    </location>
</feature>
<comment type="caution">
    <text evidence="10">The sequence shown here is derived from an EMBL/GenBank/DDBJ whole genome shotgun (WGS) entry which is preliminary data.</text>
</comment>
<dbReference type="InParanoid" id="A0A5J5ERW9"/>
<keyword evidence="7 9" id="KW-0472">Membrane</keyword>
<evidence type="ECO:0000256" key="4">
    <source>
        <dbReference type="ARBA" id="ARBA00022801"/>
    </source>
</evidence>
<feature type="compositionally biased region" description="Basic and acidic residues" evidence="8">
    <location>
        <begin position="323"/>
        <end position="344"/>
    </location>
</feature>
<accession>A0A5J5ERW9</accession>
<dbReference type="Proteomes" id="UP000326924">
    <property type="component" value="Unassembled WGS sequence"/>
</dbReference>
<protein>
    <submittedName>
        <fullName evidence="10">Signal peptide peptidase-domain-containing protein</fullName>
    </submittedName>
</protein>
<evidence type="ECO:0000256" key="6">
    <source>
        <dbReference type="ARBA" id="ARBA00022989"/>
    </source>
</evidence>
<evidence type="ECO:0000256" key="5">
    <source>
        <dbReference type="ARBA" id="ARBA00022824"/>
    </source>
</evidence>
<dbReference type="GO" id="GO:0033619">
    <property type="term" value="P:membrane protein proteolysis"/>
    <property type="evidence" value="ECO:0007669"/>
    <property type="project" value="TreeGrafter"/>
</dbReference>
<sequence length="422" mass="46796">MFPVAAGLVLGGLYLLLKYINDPTLLSRILTWYFSAMGVLAVGKSFADLLGVAVDHIFPQQYRDSEGRLFTAGFDTWKVEGEGKEHSRPIPDVNVPTSLHSRLWSLRRTLRARWTLDLTFYNEKLKKSFWIGVLMGPVVGAVVVGIYTAGGKHWLLSNIMGISFSYGAMQLMSPTTFPIATLLLGLLFAYDIFFVFYTPLMVTVATNLDVPIKLLFPRPGTTPSGGRALAMLGLGDIVLPGLVIAMALRWDLWRFYELKRRADFPKPYFNACLVAYTLAMFTTLGVMHVFQHAQPALLYLVPGVLTAGELRAMWNYTEEGEADEPKPDEKPAGKNKTPKEKGEVDQTVLTVKIVRKPAPGARRPPPPTPPPEVGGEEEEETEDETEDDDEEEEEGSTSSSEVVIEKSEATAMWSTTIIEQMG</sequence>
<feature type="compositionally biased region" description="Pro residues" evidence="8">
    <location>
        <begin position="362"/>
        <end position="372"/>
    </location>
</feature>
<keyword evidence="5" id="KW-0256">Endoplasmic reticulum</keyword>
<keyword evidence="3 9" id="KW-0812">Transmembrane</keyword>
<feature type="region of interest" description="Disordered" evidence="8">
    <location>
        <begin position="318"/>
        <end position="422"/>
    </location>
</feature>
<evidence type="ECO:0000256" key="3">
    <source>
        <dbReference type="ARBA" id="ARBA00022692"/>
    </source>
</evidence>
<evidence type="ECO:0000256" key="7">
    <source>
        <dbReference type="ARBA" id="ARBA00023136"/>
    </source>
</evidence>
<dbReference type="GO" id="GO:0098554">
    <property type="term" value="C:cytoplasmic side of endoplasmic reticulum membrane"/>
    <property type="evidence" value="ECO:0007669"/>
    <property type="project" value="TreeGrafter"/>
</dbReference>
<feature type="compositionally biased region" description="Polar residues" evidence="8">
    <location>
        <begin position="412"/>
        <end position="422"/>
    </location>
</feature>
<proteinExistence type="inferred from homology"/>
<evidence type="ECO:0000256" key="2">
    <source>
        <dbReference type="ARBA" id="ARBA00006859"/>
    </source>
</evidence>
<dbReference type="AlphaFoldDB" id="A0A5J5ERW9"/>
<keyword evidence="6 9" id="KW-1133">Transmembrane helix</keyword>
<feature type="transmembrane region" description="Helical" evidence="9">
    <location>
        <begin position="129"/>
        <end position="148"/>
    </location>
</feature>
<feature type="transmembrane region" description="Helical" evidence="9">
    <location>
        <begin position="228"/>
        <end position="248"/>
    </location>
</feature>